<evidence type="ECO:0000313" key="3">
    <source>
        <dbReference type="Proteomes" id="UP000324222"/>
    </source>
</evidence>
<accession>A0A5B7J8E3</accession>
<name>A0A5B7J8E3_PORTR</name>
<evidence type="ECO:0000256" key="1">
    <source>
        <dbReference type="SAM" id="Phobius"/>
    </source>
</evidence>
<sequence length="161" mass="17568">MFLSSLPSFLPLFLSFFIPFILLTFFPLILLSSSFTSLFLLLPHLLLSSRSSLPHSLPPSPYLPLLPSLPSLVFGFSQEVSARNHTKSPIAFPLLPLASPSPRPASPQLQVDLMAVATICFPEIVFLGSGSWPSSTAERKLMDVLKQDARMMGCVSSIPLP</sequence>
<gene>
    <name evidence="2" type="ORF">E2C01_088135</name>
</gene>
<dbReference type="AlphaFoldDB" id="A0A5B7J8E3"/>
<keyword evidence="1" id="KW-0472">Membrane</keyword>
<reference evidence="2 3" key="1">
    <citation type="submission" date="2019-05" db="EMBL/GenBank/DDBJ databases">
        <title>Another draft genome of Portunus trituberculatus and its Hox gene families provides insights of decapod evolution.</title>
        <authorList>
            <person name="Jeong J.-H."/>
            <person name="Song I."/>
            <person name="Kim S."/>
            <person name="Choi T."/>
            <person name="Kim D."/>
            <person name="Ryu S."/>
            <person name="Kim W."/>
        </authorList>
    </citation>
    <scope>NUCLEOTIDE SEQUENCE [LARGE SCALE GENOMIC DNA]</scope>
    <source>
        <tissue evidence="2">Muscle</tissue>
    </source>
</reference>
<keyword evidence="1" id="KW-1133">Transmembrane helix</keyword>
<comment type="caution">
    <text evidence="2">The sequence shown here is derived from an EMBL/GenBank/DDBJ whole genome shotgun (WGS) entry which is preliminary data.</text>
</comment>
<dbReference type="Proteomes" id="UP000324222">
    <property type="component" value="Unassembled WGS sequence"/>
</dbReference>
<keyword evidence="1" id="KW-0812">Transmembrane</keyword>
<feature type="transmembrane region" description="Helical" evidence="1">
    <location>
        <begin position="12"/>
        <end position="42"/>
    </location>
</feature>
<dbReference type="EMBL" id="VSRR010093357">
    <property type="protein sequence ID" value="MPC93020.1"/>
    <property type="molecule type" value="Genomic_DNA"/>
</dbReference>
<evidence type="ECO:0000313" key="2">
    <source>
        <dbReference type="EMBL" id="MPC93020.1"/>
    </source>
</evidence>
<proteinExistence type="predicted"/>
<keyword evidence="3" id="KW-1185">Reference proteome</keyword>
<organism evidence="2 3">
    <name type="scientific">Portunus trituberculatus</name>
    <name type="common">Swimming crab</name>
    <name type="synonym">Neptunus trituberculatus</name>
    <dbReference type="NCBI Taxonomy" id="210409"/>
    <lineage>
        <taxon>Eukaryota</taxon>
        <taxon>Metazoa</taxon>
        <taxon>Ecdysozoa</taxon>
        <taxon>Arthropoda</taxon>
        <taxon>Crustacea</taxon>
        <taxon>Multicrustacea</taxon>
        <taxon>Malacostraca</taxon>
        <taxon>Eumalacostraca</taxon>
        <taxon>Eucarida</taxon>
        <taxon>Decapoda</taxon>
        <taxon>Pleocyemata</taxon>
        <taxon>Brachyura</taxon>
        <taxon>Eubrachyura</taxon>
        <taxon>Portunoidea</taxon>
        <taxon>Portunidae</taxon>
        <taxon>Portuninae</taxon>
        <taxon>Portunus</taxon>
    </lineage>
</organism>
<protein>
    <submittedName>
        <fullName evidence="2">Uncharacterized protein</fullName>
    </submittedName>
</protein>